<organism evidence="2 3">
    <name type="scientific">Candidatus Shapirobacteria bacterium CG08_land_8_20_14_0_20_39_18</name>
    <dbReference type="NCBI Taxonomy" id="1974883"/>
    <lineage>
        <taxon>Bacteria</taxon>
        <taxon>Candidatus Shapironibacteriota</taxon>
    </lineage>
</organism>
<keyword evidence="1" id="KW-0472">Membrane</keyword>
<keyword evidence="1" id="KW-1133">Transmembrane helix</keyword>
<gene>
    <name evidence="2" type="ORF">COT44_03290</name>
</gene>
<keyword evidence="1" id="KW-0812">Transmembrane</keyword>
<dbReference type="Proteomes" id="UP000228996">
    <property type="component" value="Unassembled WGS sequence"/>
</dbReference>
<sequence>MKNAILRTLLYADLFAYPLKKEEIWRWLVLEGGPVSTRRSSRGGGWKVEDGKRKWNMDLEGLLKDKKIRLLNNYYCLSGKERNIKIRKDREVWSRKKLAIANRAVQILKHIKWIKLIGITGSLAVKNSDEKDDIDLFFITSKNRLWLTRGLVVVLLCLRGLYRRPNKIANMICPNLFISNDNLVIKDQNLFIAHEICQMRPIFERENTYHKFMTANFWVKKYLPNA</sequence>
<evidence type="ECO:0000313" key="2">
    <source>
        <dbReference type="EMBL" id="PIU03442.1"/>
    </source>
</evidence>
<feature type="transmembrane region" description="Helical" evidence="1">
    <location>
        <begin position="145"/>
        <end position="162"/>
    </location>
</feature>
<reference evidence="3" key="1">
    <citation type="submission" date="2017-09" db="EMBL/GenBank/DDBJ databases">
        <title>Depth-based differentiation of microbial function through sediment-hosted aquifers and enrichment of novel symbionts in the deep terrestrial subsurface.</title>
        <authorList>
            <person name="Probst A.J."/>
            <person name="Ladd B."/>
            <person name="Jarett J.K."/>
            <person name="Geller-Mcgrath D.E."/>
            <person name="Sieber C.M.K."/>
            <person name="Emerson J.B."/>
            <person name="Anantharaman K."/>
            <person name="Thomas B.C."/>
            <person name="Malmstrom R."/>
            <person name="Stieglmeier M."/>
            <person name="Klingl A."/>
            <person name="Woyke T."/>
            <person name="Ryan C.M."/>
            <person name="Banfield J.F."/>
        </authorList>
    </citation>
    <scope>NUCLEOTIDE SEQUENCE [LARGE SCALE GENOMIC DNA]</scope>
</reference>
<comment type="caution">
    <text evidence="2">The sequence shown here is derived from an EMBL/GenBank/DDBJ whole genome shotgun (WGS) entry which is preliminary data.</text>
</comment>
<accession>A0A2M6XCN9</accession>
<evidence type="ECO:0008006" key="4">
    <source>
        <dbReference type="Google" id="ProtNLM"/>
    </source>
</evidence>
<protein>
    <recommendedName>
        <fullName evidence="4">Polymerase nucleotidyl transferase domain-containing protein</fullName>
    </recommendedName>
</protein>
<dbReference type="AlphaFoldDB" id="A0A2M6XCN9"/>
<evidence type="ECO:0000313" key="3">
    <source>
        <dbReference type="Proteomes" id="UP000228996"/>
    </source>
</evidence>
<proteinExistence type="predicted"/>
<dbReference type="EMBL" id="PEYO01000017">
    <property type="protein sequence ID" value="PIU03442.1"/>
    <property type="molecule type" value="Genomic_DNA"/>
</dbReference>
<evidence type="ECO:0000256" key="1">
    <source>
        <dbReference type="SAM" id="Phobius"/>
    </source>
</evidence>
<name>A0A2M6XCN9_9BACT</name>